<dbReference type="RefSeq" id="WP_128625838.1">
    <property type="nucleotide sequence ID" value="NZ_RKST01000001.1"/>
</dbReference>
<comment type="caution">
    <text evidence="2">The sequence shown here is derived from an EMBL/GenBank/DDBJ whole genome shotgun (WGS) entry which is preliminary data.</text>
</comment>
<feature type="domain" description="TNase-like" evidence="1">
    <location>
        <begin position="49"/>
        <end position="168"/>
    </location>
</feature>
<dbReference type="EMBL" id="RKST01000001">
    <property type="protein sequence ID" value="RUM99599.1"/>
    <property type="molecule type" value="Genomic_DNA"/>
</dbReference>
<evidence type="ECO:0000259" key="1">
    <source>
        <dbReference type="PROSITE" id="PS50830"/>
    </source>
</evidence>
<dbReference type="Pfam" id="PF00565">
    <property type="entry name" value="SNase"/>
    <property type="match status" value="1"/>
</dbReference>
<accession>A0A432VBP4</accession>
<dbReference type="OrthoDB" id="9805504at2"/>
<dbReference type="AlphaFoldDB" id="A0A432VBP4"/>
<dbReference type="InterPro" id="IPR035437">
    <property type="entry name" value="SNase_OB-fold_sf"/>
</dbReference>
<dbReference type="PROSITE" id="PS50830">
    <property type="entry name" value="TNASE_3"/>
    <property type="match status" value="1"/>
</dbReference>
<dbReference type="PANTHER" id="PTHR12302">
    <property type="entry name" value="EBNA2 BINDING PROTEIN P100"/>
    <property type="match status" value="1"/>
</dbReference>
<sequence length="205" mass="23498">MNRMLWSGRQRRRPARRRNRRGKFLDYCLAAAILGLLVLVSARLDRVETRRIGGVAIINDGDSITLGTERIRLVGIDAPEYGQICRRNGTDYACGRQAREALAKLASGRSITCSGWERDRYGRLLAVCTADGVDLNRRQVEQGWAVAYGDYEEVEKTARRKRLGLWAGEFDVPRHWRDSHGGMVERNHDYFGAMLNWVREILRFS</sequence>
<dbReference type="SUPFAM" id="SSF50199">
    <property type="entry name" value="Staphylococcal nuclease"/>
    <property type="match status" value="1"/>
</dbReference>
<protein>
    <submittedName>
        <fullName evidence="2">Thermonuclease family protein</fullName>
    </submittedName>
</protein>
<dbReference type="InterPro" id="IPR016071">
    <property type="entry name" value="Staphylococal_nuclease_OB-fold"/>
</dbReference>
<dbReference type="Gene3D" id="2.40.50.90">
    <property type="match status" value="1"/>
</dbReference>
<evidence type="ECO:0000313" key="2">
    <source>
        <dbReference type="EMBL" id="RUM99599.1"/>
    </source>
</evidence>
<keyword evidence="3" id="KW-1185">Reference proteome</keyword>
<name>A0A432VBP4_9HYPH</name>
<proteinExistence type="predicted"/>
<dbReference type="PANTHER" id="PTHR12302:SF26">
    <property type="entry name" value="BLR1266 PROTEIN"/>
    <property type="match status" value="1"/>
</dbReference>
<gene>
    <name evidence="2" type="ORF">EET67_01505</name>
</gene>
<reference evidence="2 3" key="1">
    <citation type="submission" date="2018-11" db="EMBL/GenBank/DDBJ databases">
        <title>Pseudaminobacter arsenicus sp. nov., an arsenic-resistant bacterium isolated from arsenic-rich aquifers.</title>
        <authorList>
            <person name="Mu Y."/>
        </authorList>
    </citation>
    <scope>NUCLEOTIDE SEQUENCE [LARGE SCALE GENOMIC DNA]</scope>
    <source>
        <strain evidence="2 3">CB3</strain>
    </source>
</reference>
<evidence type="ECO:0000313" key="3">
    <source>
        <dbReference type="Proteomes" id="UP000281647"/>
    </source>
</evidence>
<organism evidence="2 3">
    <name type="scientific">Borborobacter arsenicus</name>
    <dbReference type="NCBI Taxonomy" id="1851146"/>
    <lineage>
        <taxon>Bacteria</taxon>
        <taxon>Pseudomonadati</taxon>
        <taxon>Pseudomonadota</taxon>
        <taxon>Alphaproteobacteria</taxon>
        <taxon>Hyphomicrobiales</taxon>
        <taxon>Phyllobacteriaceae</taxon>
        <taxon>Borborobacter</taxon>
    </lineage>
</organism>
<dbReference type="Proteomes" id="UP000281647">
    <property type="component" value="Unassembled WGS sequence"/>
</dbReference>
<dbReference type="SMART" id="SM00318">
    <property type="entry name" value="SNc"/>
    <property type="match status" value="1"/>
</dbReference>